<gene>
    <name evidence="10" type="primary">potB</name>
    <name evidence="10" type="ordered locus">MMOB0490</name>
</gene>
<dbReference type="KEGG" id="mmo:MMOB0490"/>
<dbReference type="eggNOG" id="COG1176">
    <property type="taxonomic scope" value="Bacteria"/>
</dbReference>
<dbReference type="STRING" id="267748.MMOB0490"/>
<dbReference type="Pfam" id="PF00528">
    <property type="entry name" value="BPD_transp_1"/>
    <property type="match status" value="1"/>
</dbReference>
<dbReference type="AlphaFoldDB" id="Q6KIP1"/>
<dbReference type="PANTHER" id="PTHR42929:SF1">
    <property type="entry name" value="INNER MEMBRANE ABC TRANSPORTER PERMEASE PROTEIN YDCU-RELATED"/>
    <property type="match status" value="1"/>
</dbReference>
<dbReference type="InterPro" id="IPR000515">
    <property type="entry name" value="MetI-like"/>
</dbReference>
<proteinExistence type="inferred from homology"/>
<dbReference type="PANTHER" id="PTHR42929">
    <property type="entry name" value="INNER MEMBRANE ABC TRANSPORTER PERMEASE PROTEIN YDCU-RELATED-RELATED"/>
    <property type="match status" value="1"/>
</dbReference>
<feature type="transmembrane region" description="Helical" evidence="8">
    <location>
        <begin position="142"/>
        <end position="162"/>
    </location>
</feature>
<evidence type="ECO:0000256" key="6">
    <source>
        <dbReference type="ARBA" id="ARBA00022989"/>
    </source>
</evidence>
<dbReference type="PROSITE" id="PS50928">
    <property type="entry name" value="ABC_TM1"/>
    <property type="match status" value="1"/>
</dbReference>
<organism evidence="10 11">
    <name type="scientific">Mycoplasma mobile (strain ATCC 43663 / 163K / NCTC 11711)</name>
    <name type="common">Mesomycoplasma mobile</name>
    <dbReference type="NCBI Taxonomy" id="267748"/>
    <lineage>
        <taxon>Bacteria</taxon>
        <taxon>Bacillati</taxon>
        <taxon>Mycoplasmatota</taxon>
        <taxon>Mycoplasmoidales</taxon>
        <taxon>Metamycoplasmataceae</taxon>
        <taxon>Mesomycoplasma</taxon>
    </lineage>
</organism>
<keyword evidence="5 8" id="KW-0812">Transmembrane</keyword>
<evidence type="ECO:0000256" key="3">
    <source>
        <dbReference type="ARBA" id="ARBA00022448"/>
    </source>
</evidence>
<evidence type="ECO:0000256" key="5">
    <source>
        <dbReference type="ARBA" id="ARBA00022692"/>
    </source>
</evidence>
<evidence type="ECO:0000256" key="8">
    <source>
        <dbReference type="RuleBase" id="RU363032"/>
    </source>
</evidence>
<dbReference type="Gene3D" id="1.10.3720.10">
    <property type="entry name" value="MetI-like"/>
    <property type="match status" value="1"/>
</dbReference>
<evidence type="ECO:0000256" key="7">
    <source>
        <dbReference type="ARBA" id="ARBA00023136"/>
    </source>
</evidence>
<sequence length="280" mass="31452">MIMQKILKKFNINTRSSLLIPYFIYSVIFIITPLIFIAVLAFTPVFEDGQRFNNFGTIQQGRFWIIMLRSVYLGVLAAVFSLFIAMPFVYIVARSQNKIFKTIAMSLILSPFFIFSLVKVLAIRGLFSAMFDVNSLNNDAFLLLGLIYLYLPFMIIPIYSIFRDMPKNILNASTDLGFSGIKTFFKVVIPYSIKAILSGVGIVFLLAATSIAVSEKLLPVPGQNQLVGNEINNLANPANPFDIALASNVVLVTLIVMSIIYFLIYLLPILIMKWKGMKNV</sequence>
<evidence type="ECO:0000313" key="10">
    <source>
        <dbReference type="EMBL" id="AAT27535.1"/>
    </source>
</evidence>
<keyword evidence="4" id="KW-1003">Cell membrane</keyword>
<comment type="similarity">
    <text evidence="2">Belongs to the binding-protein-dependent transport system permease family. CysTW subfamily.</text>
</comment>
<dbReference type="GO" id="GO:0055085">
    <property type="term" value="P:transmembrane transport"/>
    <property type="evidence" value="ECO:0007669"/>
    <property type="project" value="InterPro"/>
</dbReference>
<reference evidence="10 11" key="1">
    <citation type="journal article" date="2004" name="Genome Res.">
        <title>The complete genome and proteome of Mycoplasma mobile.</title>
        <authorList>
            <person name="Jaffe J.D."/>
            <person name="Stange-Thomann N."/>
            <person name="Smith C."/>
            <person name="DeCaprio D."/>
            <person name="Fisher S."/>
            <person name="Butler J."/>
            <person name="Calvo S."/>
            <person name="Elkins T."/>
            <person name="FitzGerald M.G."/>
            <person name="Hafez N."/>
            <person name="Kodira C.D."/>
            <person name="Major J."/>
            <person name="Wang S."/>
            <person name="Wilkinson J."/>
            <person name="Nicol R."/>
            <person name="Nusbaum C."/>
            <person name="Birren B."/>
            <person name="Berg H.C."/>
            <person name="Church G.M."/>
        </authorList>
    </citation>
    <scope>NUCLEOTIDE SEQUENCE [LARGE SCALE GENOMIC DNA]</scope>
    <source>
        <strain evidence="11">ATCC 43663 / 163K / NCTC 11711</strain>
    </source>
</reference>
<feature type="domain" description="ABC transmembrane type-1" evidence="9">
    <location>
        <begin position="67"/>
        <end position="264"/>
    </location>
</feature>
<keyword evidence="3 8" id="KW-0813">Transport</keyword>
<comment type="subcellular location">
    <subcellularLocation>
        <location evidence="1 8">Cell membrane</location>
        <topology evidence="1 8">Multi-pass membrane protein</topology>
    </subcellularLocation>
</comment>
<evidence type="ECO:0000259" key="9">
    <source>
        <dbReference type="PROSITE" id="PS50928"/>
    </source>
</evidence>
<dbReference type="SUPFAM" id="SSF161098">
    <property type="entry name" value="MetI-like"/>
    <property type="match status" value="1"/>
</dbReference>
<keyword evidence="6 8" id="KW-1133">Transmembrane helix</keyword>
<feature type="transmembrane region" description="Helical" evidence="8">
    <location>
        <begin position="103"/>
        <end position="122"/>
    </location>
</feature>
<evidence type="ECO:0000256" key="1">
    <source>
        <dbReference type="ARBA" id="ARBA00004651"/>
    </source>
</evidence>
<evidence type="ECO:0000313" key="11">
    <source>
        <dbReference type="Proteomes" id="UP000009072"/>
    </source>
</evidence>
<dbReference type="Proteomes" id="UP000009072">
    <property type="component" value="Chromosome"/>
</dbReference>
<protein>
    <submittedName>
        <fullName evidence="10">Spermidine/putrescine ABC transporter permease protein</fullName>
    </submittedName>
</protein>
<evidence type="ECO:0000256" key="2">
    <source>
        <dbReference type="ARBA" id="ARBA00007069"/>
    </source>
</evidence>
<feature type="transmembrane region" description="Helical" evidence="8">
    <location>
        <begin position="20"/>
        <end position="43"/>
    </location>
</feature>
<keyword evidence="11" id="KW-1185">Reference proteome</keyword>
<feature type="transmembrane region" description="Helical" evidence="8">
    <location>
        <begin position="63"/>
        <end position="91"/>
    </location>
</feature>
<dbReference type="CDD" id="cd06261">
    <property type="entry name" value="TM_PBP2"/>
    <property type="match status" value="1"/>
</dbReference>
<dbReference type="GO" id="GO:0005886">
    <property type="term" value="C:plasma membrane"/>
    <property type="evidence" value="ECO:0007669"/>
    <property type="project" value="UniProtKB-SubCell"/>
</dbReference>
<feature type="transmembrane region" description="Helical" evidence="8">
    <location>
        <begin position="191"/>
        <end position="213"/>
    </location>
</feature>
<name>Q6KIP1_MYCM1</name>
<keyword evidence="7 8" id="KW-0472">Membrane</keyword>
<dbReference type="EMBL" id="AE017308">
    <property type="protein sequence ID" value="AAT27535.1"/>
    <property type="molecule type" value="Genomic_DNA"/>
</dbReference>
<evidence type="ECO:0000256" key="4">
    <source>
        <dbReference type="ARBA" id="ARBA00022475"/>
    </source>
</evidence>
<dbReference type="InterPro" id="IPR035906">
    <property type="entry name" value="MetI-like_sf"/>
</dbReference>
<dbReference type="HOGENOM" id="CLU_016047_18_8_14"/>
<accession>Q6KIP1</accession>
<feature type="transmembrane region" description="Helical" evidence="8">
    <location>
        <begin position="249"/>
        <end position="271"/>
    </location>
</feature>